<dbReference type="AlphaFoldDB" id="A0A9D4NLP6"/>
<reference evidence="1" key="2">
    <citation type="submission" date="2020-11" db="EMBL/GenBank/DDBJ databases">
        <authorList>
            <person name="McCartney M.A."/>
            <person name="Auch B."/>
            <person name="Kono T."/>
            <person name="Mallez S."/>
            <person name="Becker A."/>
            <person name="Gohl D.M."/>
            <person name="Silverstein K.A.T."/>
            <person name="Koren S."/>
            <person name="Bechman K.B."/>
            <person name="Herman A."/>
            <person name="Abrahante J.E."/>
            <person name="Garbe J."/>
        </authorList>
    </citation>
    <scope>NUCLEOTIDE SEQUENCE</scope>
    <source>
        <strain evidence="1">Duluth1</strain>
        <tissue evidence="1">Whole animal</tissue>
    </source>
</reference>
<gene>
    <name evidence="1" type="ORF">DPMN_020175</name>
</gene>
<evidence type="ECO:0000313" key="2">
    <source>
        <dbReference type="Proteomes" id="UP000828390"/>
    </source>
</evidence>
<protein>
    <submittedName>
        <fullName evidence="1">Uncharacterized protein</fullName>
    </submittedName>
</protein>
<accession>A0A9D4NLP6</accession>
<dbReference type="Proteomes" id="UP000828390">
    <property type="component" value="Unassembled WGS sequence"/>
</dbReference>
<sequence>MRGDRLYITCYWPHNKLLTLARDGTLLATYSDEALVYPRGQVLVCGYLSHTVLQLANLATQDDGHNIIHHCGTDGGQHPGVQSGIDKDAENVVDKDDLNTLKQDSLQSVTELYKPMGLNALQVQSTGKPMGLNALQVQSTGKPMGLNALQVQSTGKPMGLNALQVQSTGKPMGLNALQCAHRLIQDCTG</sequence>
<proteinExistence type="predicted"/>
<name>A0A9D4NLP6_DREPO</name>
<evidence type="ECO:0000313" key="1">
    <source>
        <dbReference type="EMBL" id="KAH3896004.1"/>
    </source>
</evidence>
<keyword evidence="2" id="KW-1185">Reference proteome</keyword>
<comment type="caution">
    <text evidence="1">The sequence shown here is derived from an EMBL/GenBank/DDBJ whole genome shotgun (WGS) entry which is preliminary data.</text>
</comment>
<organism evidence="1 2">
    <name type="scientific">Dreissena polymorpha</name>
    <name type="common">Zebra mussel</name>
    <name type="synonym">Mytilus polymorpha</name>
    <dbReference type="NCBI Taxonomy" id="45954"/>
    <lineage>
        <taxon>Eukaryota</taxon>
        <taxon>Metazoa</taxon>
        <taxon>Spiralia</taxon>
        <taxon>Lophotrochozoa</taxon>
        <taxon>Mollusca</taxon>
        <taxon>Bivalvia</taxon>
        <taxon>Autobranchia</taxon>
        <taxon>Heteroconchia</taxon>
        <taxon>Euheterodonta</taxon>
        <taxon>Imparidentia</taxon>
        <taxon>Neoheterodontei</taxon>
        <taxon>Myida</taxon>
        <taxon>Dreissenoidea</taxon>
        <taxon>Dreissenidae</taxon>
        <taxon>Dreissena</taxon>
    </lineage>
</organism>
<dbReference type="EMBL" id="JAIWYP010000001">
    <property type="protein sequence ID" value="KAH3896004.1"/>
    <property type="molecule type" value="Genomic_DNA"/>
</dbReference>
<reference evidence="1" key="1">
    <citation type="journal article" date="2019" name="bioRxiv">
        <title>The Genome of the Zebra Mussel, Dreissena polymorpha: A Resource for Invasive Species Research.</title>
        <authorList>
            <person name="McCartney M.A."/>
            <person name="Auch B."/>
            <person name="Kono T."/>
            <person name="Mallez S."/>
            <person name="Zhang Y."/>
            <person name="Obille A."/>
            <person name="Becker A."/>
            <person name="Abrahante J.E."/>
            <person name="Garbe J."/>
            <person name="Badalamenti J.P."/>
            <person name="Herman A."/>
            <person name="Mangelson H."/>
            <person name="Liachko I."/>
            <person name="Sullivan S."/>
            <person name="Sone E.D."/>
            <person name="Koren S."/>
            <person name="Silverstein K.A.T."/>
            <person name="Beckman K.B."/>
            <person name="Gohl D.M."/>
        </authorList>
    </citation>
    <scope>NUCLEOTIDE SEQUENCE</scope>
    <source>
        <strain evidence="1">Duluth1</strain>
        <tissue evidence="1">Whole animal</tissue>
    </source>
</reference>